<keyword evidence="3" id="KW-1185">Reference proteome</keyword>
<protein>
    <submittedName>
        <fullName evidence="2">Uncharacterized protein</fullName>
    </submittedName>
</protein>
<evidence type="ECO:0000256" key="1">
    <source>
        <dbReference type="SAM" id="MobiDB-lite"/>
    </source>
</evidence>
<reference evidence="2" key="1">
    <citation type="submission" date="2020-08" db="EMBL/GenBank/DDBJ databases">
        <title>Multicomponent nature underlies the extraordinary mechanical properties of spider dragline silk.</title>
        <authorList>
            <person name="Kono N."/>
            <person name="Nakamura H."/>
            <person name="Mori M."/>
            <person name="Yoshida Y."/>
            <person name="Ohtoshi R."/>
            <person name="Malay A.D."/>
            <person name="Moran D.A.P."/>
            <person name="Tomita M."/>
            <person name="Numata K."/>
            <person name="Arakawa K."/>
        </authorList>
    </citation>
    <scope>NUCLEOTIDE SEQUENCE</scope>
</reference>
<sequence length="90" mass="10218">MVVALLIKLYDKTKKKKSNGLITEVYCCHQQKVTKSCHNFDIWGEAIMECRISSISSSNESIEDNGPPAKRRIPVCMPHDSARKKDMTYA</sequence>
<gene>
    <name evidence="2" type="ORF">NPIL_74671</name>
</gene>
<name>A0A8X6TJ45_NEPPI</name>
<feature type="compositionally biased region" description="Basic and acidic residues" evidence="1">
    <location>
        <begin position="80"/>
        <end position="90"/>
    </location>
</feature>
<organism evidence="2 3">
    <name type="scientific">Nephila pilipes</name>
    <name type="common">Giant wood spider</name>
    <name type="synonym">Nephila maculata</name>
    <dbReference type="NCBI Taxonomy" id="299642"/>
    <lineage>
        <taxon>Eukaryota</taxon>
        <taxon>Metazoa</taxon>
        <taxon>Ecdysozoa</taxon>
        <taxon>Arthropoda</taxon>
        <taxon>Chelicerata</taxon>
        <taxon>Arachnida</taxon>
        <taxon>Araneae</taxon>
        <taxon>Araneomorphae</taxon>
        <taxon>Entelegynae</taxon>
        <taxon>Araneoidea</taxon>
        <taxon>Nephilidae</taxon>
        <taxon>Nephila</taxon>
    </lineage>
</organism>
<dbReference type="AlphaFoldDB" id="A0A8X6TJ45"/>
<accession>A0A8X6TJ45</accession>
<comment type="caution">
    <text evidence="2">The sequence shown here is derived from an EMBL/GenBank/DDBJ whole genome shotgun (WGS) entry which is preliminary data.</text>
</comment>
<dbReference type="Proteomes" id="UP000887013">
    <property type="component" value="Unassembled WGS sequence"/>
</dbReference>
<dbReference type="EMBL" id="BMAW01059840">
    <property type="protein sequence ID" value="GFT23131.1"/>
    <property type="molecule type" value="Genomic_DNA"/>
</dbReference>
<evidence type="ECO:0000313" key="3">
    <source>
        <dbReference type="Proteomes" id="UP000887013"/>
    </source>
</evidence>
<proteinExistence type="predicted"/>
<evidence type="ECO:0000313" key="2">
    <source>
        <dbReference type="EMBL" id="GFT23131.1"/>
    </source>
</evidence>
<feature type="region of interest" description="Disordered" evidence="1">
    <location>
        <begin position="58"/>
        <end position="90"/>
    </location>
</feature>